<dbReference type="AlphaFoldDB" id="A0A0L0FKQ6"/>
<comment type="similarity">
    <text evidence="2 11">Belongs to the UQCRQ/QCR8 family.</text>
</comment>
<evidence type="ECO:0000256" key="8">
    <source>
        <dbReference type="ARBA" id="ARBA00022989"/>
    </source>
</evidence>
<dbReference type="STRING" id="667725.A0A0L0FKQ6"/>
<keyword evidence="7 11" id="KW-0249">Electron transport</keyword>
<proteinExistence type="inferred from homology"/>
<evidence type="ECO:0000256" key="6">
    <source>
        <dbReference type="ARBA" id="ARBA00022792"/>
    </source>
</evidence>
<feature type="transmembrane region" description="Helical" evidence="11">
    <location>
        <begin position="47"/>
        <end position="64"/>
    </location>
</feature>
<dbReference type="PANTHER" id="PTHR12119">
    <property type="entry name" value="UBIQUINOL-CYTOCHROME C REDUCTASE COMPLEX UBIQUINONE-BINDING PROTEIN QP-C"/>
    <property type="match status" value="1"/>
</dbReference>
<dbReference type="RefSeq" id="XP_014151257.1">
    <property type="nucleotide sequence ID" value="XM_014295782.1"/>
</dbReference>
<evidence type="ECO:0000256" key="10">
    <source>
        <dbReference type="ARBA" id="ARBA00023136"/>
    </source>
</evidence>
<dbReference type="InterPro" id="IPR004205">
    <property type="entry name" value="Cyt_bc1_su8"/>
</dbReference>
<protein>
    <recommendedName>
        <fullName evidence="11">Cytochrome b-c1 complex subunit 8</fullName>
    </recommendedName>
    <alternativeName>
        <fullName evidence="11">Complex III subunit 8</fullName>
    </alternativeName>
</protein>
<dbReference type="Pfam" id="PF02939">
    <property type="entry name" value="UcrQ"/>
    <property type="match status" value="1"/>
</dbReference>
<dbReference type="FunFam" id="1.20.5.210:FF:000001">
    <property type="entry name" value="Cytochrome b-c1 complex subunit 8"/>
    <property type="match status" value="1"/>
</dbReference>
<dbReference type="GeneID" id="25910686"/>
<dbReference type="PANTHER" id="PTHR12119:SF2">
    <property type="entry name" value="CYTOCHROME B-C1 COMPLEX SUBUNIT 8"/>
    <property type="match status" value="1"/>
</dbReference>
<dbReference type="GO" id="GO:0045275">
    <property type="term" value="C:respiratory chain complex III"/>
    <property type="evidence" value="ECO:0007669"/>
    <property type="project" value="UniProtKB-UniRule"/>
</dbReference>
<comment type="subcellular location">
    <subcellularLocation>
        <location evidence="1 11">Mitochondrion inner membrane</location>
        <topology evidence="1 11">Single-pass membrane protein</topology>
    </subcellularLocation>
</comment>
<dbReference type="Proteomes" id="UP000054560">
    <property type="component" value="Unassembled WGS sequence"/>
</dbReference>
<keyword evidence="8 11" id="KW-1133">Transmembrane helix</keyword>
<accession>A0A0L0FKQ6</accession>
<keyword evidence="4 11" id="KW-0679">Respiratory chain</keyword>
<dbReference type="EMBL" id="KQ242759">
    <property type="protein sequence ID" value="KNC77355.1"/>
    <property type="molecule type" value="Genomic_DNA"/>
</dbReference>
<evidence type="ECO:0000313" key="13">
    <source>
        <dbReference type="Proteomes" id="UP000054560"/>
    </source>
</evidence>
<dbReference type="Gene3D" id="1.20.5.210">
    <property type="entry name" value="Cytochrome b-c1 complex subunit 8"/>
    <property type="match status" value="1"/>
</dbReference>
<dbReference type="SUPFAM" id="SSF81508">
    <property type="entry name" value="Ubiquinone-binding protein QP-C of cytochrome bc1 complex (Ubiquinol-cytochrome c reductase)"/>
    <property type="match status" value="1"/>
</dbReference>
<gene>
    <name evidence="12" type="ORF">SARC_10182</name>
</gene>
<evidence type="ECO:0000256" key="1">
    <source>
        <dbReference type="ARBA" id="ARBA00004434"/>
    </source>
</evidence>
<keyword evidence="10 11" id="KW-0472">Membrane</keyword>
<dbReference type="GO" id="GO:0006122">
    <property type="term" value="P:mitochondrial electron transport, ubiquinol to cytochrome c"/>
    <property type="evidence" value="ECO:0007669"/>
    <property type="project" value="UniProtKB-UniRule"/>
</dbReference>
<keyword evidence="13" id="KW-1185">Reference proteome</keyword>
<keyword evidence="5 11" id="KW-0812">Transmembrane</keyword>
<evidence type="ECO:0000256" key="7">
    <source>
        <dbReference type="ARBA" id="ARBA00022982"/>
    </source>
</evidence>
<evidence type="ECO:0000256" key="9">
    <source>
        <dbReference type="ARBA" id="ARBA00023128"/>
    </source>
</evidence>
<evidence type="ECO:0000313" key="12">
    <source>
        <dbReference type="EMBL" id="KNC77355.1"/>
    </source>
</evidence>
<evidence type="ECO:0000256" key="11">
    <source>
        <dbReference type="RuleBase" id="RU368118"/>
    </source>
</evidence>
<keyword evidence="6 11" id="KW-0999">Mitochondrion inner membrane</keyword>
<keyword evidence="9 11" id="KW-0496">Mitochondrion</keyword>
<evidence type="ECO:0000256" key="4">
    <source>
        <dbReference type="ARBA" id="ARBA00022660"/>
    </source>
</evidence>
<name>A0A0L0FKQ6_9EUKA</name>
<evidence type="ECO:0000256" key="3">
    <source>
        <dbReference type="ARBA" id="ARBA00022448"/>
    </source>
</evidence>
<comment type="function">
    <text evidence="11">Component of the ubiquinol-cytochrome c oxidoreductase, a multisubunit transmembrane complex that is part of the mitochondrial electron transport chain which drives oxidative phosphorylation. The complex plays an important role in the uptake of multiple carbon sources present in different host niches.</text>
</comment>
<dbReference type="InterPro" id="IPR036642">
    <property type="entry name" value="Cyt_bc1_su8_sf"/>
</dbReference>
<dbReference type="OrthoDB" id="6683853at2759"/>
<sequence length="79" mass="8797">MGHLVWGAMSKMKGVVTHSISPFEARAFTGFFSHAPANAYRRISENIVNVVPPFILAYGVYVWANKTSIEMHRKGAAHH</sequence>
<keyword evidence="3 11" id="KW-0813">Transport</keyword>
<organism evidence="12 13">
    <name type="scientific">Sphaeroforma arctica JP610</name>
    <dbReference type="NCBI Taxonomy" id="667725"/>
    <lineage>
        <taxon>Eukaryota</taxon>
        <taxon>Ichthyosporea</taxon>
        <taxon>Ichthyophonida</taxon>
        <taxon>Sphaeroforma</taxon>
    </lineage>
</organism>
<dbReference type="GO" id="GO:0005743">
    <property type="term" value="C:mitochondrial inner membrane"/>
    <property type="evidence" value="ECO:0007669"/>
    <property type="project" value="UniProtKB-SubCell"/>
</dbReference>
<evidence type="ECO:0000256" key="5">
    <source>
        <dbReference type="ARBA" id="ARBA00022692"/>
    </source>
</evidence>
<evidence type="ECO:0000256" key="2">
    <source>
        <dbReference type="ARBA" id="ARBA00007668"/>
    </source>
</evidence>
<dbReference type="eggNOG" id="KOG4116">
    <property type="taxonomic scope" value="Eukaryota"/>
</dbReference>
<reference evidence="12 13" key="1">
    <citation type="submission" date="2011-02" db="EMBL/GenBank/DDBJ databases">
        <title>The Genome Sequence of Sphaeroforma arctica JP610.</title>
        <authorList>
            <consortium name="The Broad Institute Genome Sequencing Platform"/>
            <person name="Russ C."/>
            <person name="Cuomo C."/>
            <person name="Young S.K."/>
            <person name="Zeng Q."/>
            <person name="Gargeya S."/>
            <person name="Alvarado L."/>
            <person name="Berlin A."/>
            <person name="Chapman S.B."/>
            <person name="Chen Z."/>
            <person name="Freedman E."/>
            <person name="Gellesch M."/>
            <person name="Goldberg J."/>
            <person name="Griggs A."/>
            <person name="Gujja S."/>
            <person name="Heilman E."/>
            <person name="Heiman D."/>
            <person name="Howarth C."/>
            <person name="Mehta T."/>
            <person name="Neiman D."/>
            <person name="Pearson M."/>
            <person name="Roberts A."/>
            <person name="Saif S."/>
            <person name="Shea T."/>
            <person name="Shenoy N."/>
            <person name="Sisk P."/>
            <person name="Stolte C."/>
            <person name="Sykes S."/>
            <person name="White J."/>
            <person name="Yandava C."/>
            <person name="Burger G."/>
            <person name="Gray M.W."/>
            <person name="Holland P.W.H."/>
            <person name="King N."/>
            <person name="Lang F.B.F."/>
            <person name="Roger A.J."/>
            <person name="Ruiz-Trillo I."/>
            <person name="Haas B."/>
            <person name="Nusbaum C."/>
            <person name="Birren B."/>
        </authorList>
    </citation>
    <scope>NUCLEOTIDE SEQUENCE [LARGE SCALE GENOMIC DNA]</scope>
    <source>
        <strain evidence="12 13">JP610</strain>
    </source>
</reference>